<proteinExistence type="inferred from homology"/>
<sequence length="492" mass="55767">MKMRNFRIKIRKGSILIRGLSLTLLISFVAWGYWIINPKFIQQIVEILDITPTWCKNFELNDNLSCGEESLFTQEKFPFFLEGKYQQAVDFFSNERKKDQNNPETLIYLNNAKLMQKGRKSYTIAVVIPINQDARDVAESILRGVAKVQEDFNQNTNYPGLKIVIANDANDPKTVNDLAQRLISKDDIVAVMGHYTSELTQKALPVYQHQEVVVISSSATALRETILDGNKYPKNFFFRTVPSVKIQIPMLIEKLQLFQLNSREKVAIFYTPTSTYSKSAFEEFRNQLGANKIIERDVSISNFIANNTLNEVKKQGAKALVLIPDGRVNSNSIKNTLSLIDVNQDQLPMGGQSVLYDTQILNRKNIVKNLLIITHWHRLTSPNQEVIRTAKEVWGTSSINDQTAMSHDATLVLTKALEKVSIKDPLQKQRLDIREQLTTLKVTGGASGTISFDENGDRKENISQILRVLPTECSTYGAVFVPINYKKAIDCL</sequence>
<keyword evidence="2" id="KW-0732">Signal</keyword>
<protein>
    <submittedName>
        <fullName evidence="5">ABC transporter substrate-binding protein</fullName>
    </submittedName>
</protein>
<evidence type="ECO:0000256" key="3">
    <source>
        <dbReference type="SAM" id="Phobius"/>
    </source>
</evidence>
<dbReference type="InterPro" id="IPR028082">
    <property type="entry name" value="Peripla_BP_I"/>
</dbReference>
<feature type="transmembrane region" description="Helical" evidence="3">
    <location>
        <begin position="15"/>
        <end position="36"/>
    </location>
</feature>
<name>A0ABT5A6W9_9CYAN</name>
<evidence type="ECO:0000256" key="1">
    <source>
        <dbReference type="ARBA" id="ARBA00010062"/>
    </source>
</evidence>
<evidence type="ECO:0000256" key="2">
    <source>
        <dbReference type="ARBA" id="ARBA00022729"/>
    </source>
</evidence>
<accession>A0ABT5A6W9</accession>
<reference evidence="5 6" key="1">
    <citation type="submission" date="2023-01" db="EMBL/GenBank/DDBJ databases">
        <title>Genomes from the Australian National Cyanobacteria Reference Collection.</title>
        <authorList>
            <person name="Willis A."/>
            <person name="Lee E.M.F."/>
        </authorList>
    </citation>
    <scope>NUCLEOTIDE SEQUENCE [LARGE SCALE GENOMIC DNA]</scope>
    <source>
        <strain evidence="5 6">CS-537/01</strain>
    </source>
</reference>
<dbReference type="Gene3D" id="3.40.50.2300">
    <property type="match status" value="2"/>
</dbReference>
<dbReference type="Pfam" id="PF13458">
    <property type="entry name" value="Peripla_BP_6"/>
    <property type="match status" value="1"/>
</dbReference>
<feature type="domain" description="Leucine-binding protein" evidence="4">
    <location>
        <begin position="122"/>
        <end position="458"/>
    </location>
</feature>
<keyword evidence="3" id="KW-0812">Transmembrane</keyword>
<evidence type="ECO:0000313" key="6">
    <source>
        <dbReference type="Proteomes" id="UP001212123"/>
    </source>
</evidence>
<keyword evidence="6" id="KW-1185">Reference proteome</keyword>
<gene>
    <name evidence="5" type="ORF">PN492_14280</name>
</gene>
<dbReference type="RefSeq" id="WP_081677612.1">
    <property type="nucleotide sequence ID" value="NZ_JAQMTU010000083.1"/>
</dbReference>
<dbReference type="Proteomes" id="UP001212123">
    <property type="component" value="Unassembled WGS sequence"/>
</dbReference>
<organism evidence="5 6">
    <name type="scientific">Dolichospermum circinale CS-537/01</name>
    <dbReference type="NCBI Taxonomy" id="3021739"/>
    <lineage>
        <taxon>Bacteria</taxon>
        <taxon>Bacillati</taxon>
        <taxon>Cyanobacteriota</taxon>
        <taxon>Cyanophyceae</taxon>
        <taxon>Nostocales</taxon>
        <taxon>Aphanizomenonaceae</taxon>
        <taxon>Dolichospermum</taxon>
        <taxon>Dolichospermum circinale</taxon>
    </lineage>
</organism>
<dbReference type="PANTHER" id="PTHR30483">
    <property type="entry name" value="LEUCINE-SPECIFIC-BINDING PROTEIN"/>
    <property type="match status" value="1"/>
</dbReference>
<evidence type="ECO:0000259" key="4">
    <source>
        <dbReference type="Pfam" id="PF13458"/>
    </source>
</evidence>
<keyword evidence="3" id="KW-0472">Membrane</keyword>
<dbReference type="SUPFAM" id="SSF53822">
    <property type="entry name" value="Periplasmic binding protein-like I"/>
    <property type="match status" value="1"/>
</dbReference>
<keyword evidence="3" id="KW-1133">Transmembrane helix</keyword>
<dbReference type="EMBL" id="JAQMTU010000083">
    <property type="protein sequence ID" value="MDB9487700.1"/>
    <property type="molecule type" value="Genomic_DNA"/>
</dbReference>
<dbReference type="CDD" id="cd06268">
    <property type="entry name" value="PBP1_ABC_transporter_LIVBP-like"/>
    <property type="match status" value="1"/>
</dbReference>
<dbReference type="InterPro" id="IPR051010">
    <property type="entry name" value="BCAA_transport"/>
</dbReference>
<dbReference type="PANTHER" id="PTHR30483:SF6">
    <property type="entry name" value="PERIPLASMIC BINDING PROTEIN OF ABC TRANSPORTER FOR NATURAL AMINO ACIDS"/>
    <property type="match status" value="1"/>
</dbReference>
<comment type="caution">
    <text evidence="5">The sequence shown here is derived from an EMBL/GenBank/DDBJ whole genome shotgun (WGS) entry which is preliminary data.</text>
</comment>
<dbReference type="InterPro" id="IPR028081">
    <property type="entry name" value="Leu-bd"/>
</dbReference>
<evidence type="ECO:0000313" key="5">
    <source>
        <dbReference type="EMBL" id="MDB9487700.1"/>
    </source>
</evidence>
<comment type="similarity">
    <text evidence="1">Belongs to the leucine-binding protein family.</text>
</comment>